<dbReference type="Pfam" id="PF11860">
    <property type="entry name" value="Muramidase"/>
    <property type="match status" value="1"/>
</dbReference>
<gene>
    <name evidence="2" type="ORF">EWV92_16725</name>
</gene>
<reference evidence="2 3" key="1">
    <citation type="submission" date="2019-01" db="EMBL/GenBank/DDBJ databases">
        <title>Coherence of Microcystis species and biogeography revealed through population genomics.</title>
        <authorList>
            <person name="Perez-Carrascal O.M."/>
            <person name="Terrat Y."/>
            <person name="Giani A."/>
            <person name="Fortin N."/>
            <person name="Tromas N."/>
            <person name="Shapiro B.J."/>
        </authorList>
    </citation>
    <scope>NUCLEOTIDE SEQUENCE [LARGE SCALE GENOMIC DNA]</scope>
    <source>
        <strain evidence="2">Ma_MB_S_20031200_S102</strain>
    </source>
</reference>
<comment type="caution">
    <text evidence="2">The sequence shown here is derived from an EMBL/GenBank/DDBJ whole genome shotgun (WGS) entry which is preliminary data.</text>
</comment>
<name>A0A552EH14_MICAE</name>
<sequence length="35" mass="3883">MLIWAGFALGHNGSGYRANRYDTKLANAYHRSLSA</sequence>
<dbReference type="EMBL" id="SFBI01000144">
    <property type="protein sequence ID" value="TRU33742.1"/>
    <property type="molecule type" value="Genomic_DNA"/>
</dbReference>
<dbReference type="Proteomes" id="UP000317708">
    <property type="component" value="Unassembled WGS sequence"/>
</dbReference>
<dbReference type="AlphaFoldDB" id="A0A552EH14"/>
<organism evidence="2 3">
    <name type="scientific">Microcystis aeruginosa Ma_MB_S_20031200_S102</name>
    <dbReference type="NCBI Taxonomy" id="2486254"/>
    <lineage>
        <taxon>Bacteria</taxon>
        <taxon>Bacillati</taxon>
        <taxon>Cyanobacteriota</taxon>
        <taxon>Cyanophyceae</taxon>
        <taxon>Oscillatoriophycideae</taxon>
        <taxon>Chroococcales</taxon>
        <taxon>Microcystaceae</taxon>
        <taxon>Microcystis</taxon>
    </lineage>
</organism>
<feature type="domain" description="N-acetylmuramidase" evidence="1">
    <location>
        <begin position="4"/>
        <end position="31"/>
    </location>
</feature>
<evidence type="ECO:0000313" key="2">
    <source>
        <dbReference type="EMBL" id="TRU33742.1"/>
    </source>
</evidence>
<dbReference type="InterPro" id="IPR024408">
    <property type="entry name" value="Muramidase"/>
</dbReference>
<evidence type="ECO:0000313" key="3">
    <source>
        <dbReference type="Proteomes" id="UP000317708"/>
    </source>
</evidence>
<protein>
    <submittedName>
        <fullName evidence="2">DUF3380 domain-containing protein</fullName>
    </submittedName>
</protein>
<accession>A0A552EH14</accession>
<proteinExistence type="predicted"/>
<evidence type="ECO:0000259" key="1">
    <source>
        <dbReference type="Pfam" id="PF11860"/>
    </source>
</evidence>